<dbReference type="FunFam" id="3.90.850.10:FF:000002">
    <property type="entry name" value="2-hydroxyhepta-2,4-diene-1,7-dioate isomerase"/>
    <property type="match status" value="1"/>
</dbReference>
<proteinExistence type="inferred from homology"/>
<dbReference type="GO" id="GO:0016787">
    <property type="term" value="F:hydrolase activity"/>
    <property type="evidence" value="ECO:0007669"/>
    <property type="project" value="UniProtKB-KW"/>
</dbReference>
<evidence type="ECO:0000256" key="4">
    <source>
        <dbReference type="ARBA" id="ARBA00022801"/>
    </source>
</evidence>
<dbReference type="InParanoid" id="A0A4R6QS06"/>
<dbReference type="PANTHER" id="PTHR42796">
    <property type="entry name" value="FUMARYLACETOACETATE HYDROLASE DOMAIN-CONTAINING PROTEIN 2A-RELATED"/>
    <property type="match status" value="1"/>
</dbReference>
<comment type="cofactor">
    <cofactor evidence="1">
        <name>Mg(2+)</name>
        <dbReference type="ChEBI" id="CHEBI:18420"/>
    </cofactor>
</comment>
<name>A0A4R6QS06_9BURK</name>
<dbReference type="InterPro" id="IPR036663">
    <property type="entry name" value="Fumarylacetoacetase_C_sf"/>
</dbReference>
<dbReference type="InterPro" id="IPR011234">
    <property type="entry name" value="Fumarylacetoacetase-like_C"/>
</dbReference>
<dbReference type="GO" id="GO:0016853">
    <property type="term" value="F:isomerase activity"/>
    <property type="evidence" value="ECO:0007669"/>
    <property type="project" value="UniProtKB-ARBA"/>
</dbReference>
<evidence type="ECO:0000259" key="5">
    <source>
        <dbReference type="Pfam" id="PF01557"/>
    </source>
</evidence>
<evidence type="ECO:0000313" key="6">
    <source>
        <dbReference type="EMBL" id="TDP72571.1"/>
    </source>
</evidence>
<comment type="similarity">
    <text evidence="2">Belongs to the FAH family.</text>
</comment>
<dbReference type="GO" id="GO:0046872">
    <property type="term" value="F:metal ion binding"/>
    <property type="evidence" value="ECO:0007669"/>
    <property type="project" value="UniProtKB-KW"/>
</dbReference>
<keyword evidence="7" id="KW-1185">Reference proteome</keyword>
<evidence type="ECO:0000256" key="1">
    <source>
        <dbReference type="ARBA" id="ARBA00001946"/>
    </source>
</evidence>
<dbReference type="SUPFAM" id="SSF56529">
    <property type="entry name" value="FAH"/>
    <property type="match status" value="1"/>
</dbReference>
<protein>
    <submittedName>
        <fullName evidence="6">2-keto-4-pentenoate hydratase/2-oxohepta-3-ene-1,7-dioic acid hydratase in catechol pathway</fullName>
    </submittedName>
</protein>
<dbReference type="Proteomes" id="UP000295361">
    <property type="component" value="Unassembled WGS sequence"/>
</dbReference>
<reference evidence="6 7" key="1">
    <citation type="submission" date="2019-03" db="EMBL/GenBank/DDBJ databases">
        <title>Genomic Encyclopedia of Type Strains, Phase IV (KMG-IV): sequencing the most valuable type-strain genomes for metagenomic binning, comparative biology and taxonomic classification.</title>
        <authorList>
            <person name="Goeker M."/>
        </authorList>
    </citation>
    <scope>NUCLEOTIDE SEQUENCE [LARGE SCALE GENOMIC DNA]</scope>
    <source>
        <strain evidence="6 7">DSM 16998</strain>
    </source>
</reference>
<evidence type="ECO:0000313" key="7">
    <source>
        <dbReference type="Proteomes" id="UP000295361"/>
    </source>
</evidence>
<keyword evidence="3" id="KW-0479">Metal-binding</keyword>
<dbReference type="GO" id="GO:0019752">
    <property type="term" value="P:carboxylic acid metabolic process"/>
    <property type="evidence" value="ECO:0007669"/>
    <property type="project" value="UniProtKB-ARBA"/>
</dbReference>
<feature type="domain" description="Fumarylacetoacetase-like C-terminal" evidence="5">
    <location>
        <begin position="115"/>
        <end position="326"/>
    </location>
</feature>
<evidence type="ECO:0000256" key="3">
    <source>
        <dbReference type="ARBA" id="ARBA00022723"/>
    </source>
</evidence>
<dbReference type="Gene3D" id="3.90.850.10">
    <property type="entry name" value="Fumarylacetoacetase-like, C-terminal domain"/>
    <property type="match status" value="1"/>
</dbReference>
<dbReference type="AlphaFoldDB" id="A0A4R6QS06"/>
<accession>A0A4R6QS06</accession>
<dbReference type="EMBL" id="SNXS01000002">
    <property type="protein sequence ID" value="TDP72571.1"/>
    <property type="molecule type" value="Genomic_DNA"/>
</dbReference>
<evidence type="ECO:0000256" key="2">
    <source>
        <dbReference type="ARBA" id="ARBA00010211"/>
    </source>
</evidence>
<dbReference type="PANTHER" id="PTHR42796:SF4">
    <property type="entry name" value="FUMARYLACETOACETATE HYDROLASE DOMAIN-CONTAINING PROTEIN 2A"/>
    <property type="match status" value="1"/>
</dbReference>
<comment type="caution">
    <text evidence="6">The sequence shown here is derived from an EMBL/GenBank/DDBJ whole genome shotgun (WGS) entry which is preliminary data.</text>
</comment>
<organism evidence="6 7">
    <name type="scientific">Roseateles toxinivorans</name>
    <dbReference type="NCBI Taxonomy" id="270368"/>
    <lineage>
        <taxon>Bacteria</taxon>
        <taxon>Pseudomonadati</taxon>
        <taxon>Pseudomonadota</taxon>
        <taxon>Betaproteobacteria</taxon>
        <taxon>Burkholderiales</taxon>
        <taxon>Sphaerotilaceae</taxon>
        <taxon>Roseateles</taxon>
    </lineage>
</organism>
<dbReference type="Pfam" id="PF01557">
    <property type="entry name" value="FAA_hydrolase"/>
    <property type="match status" value="1"/>
</dbReference>
<gene>
    <name evidence="6" type="ORF">DES47_102316</name>
</gene>
<dbReference type="InterPro" id="IPR051121">
    <property type="entry name" value="FAH"/>
</dbReference>
<sequence length="328" mass="36090">MMLLLYSQRSGRCALTLNALKGFPLNWYAIASYEQGSGPRAALVLDQQLYDVAALGSDANPLLQGTQRVMEQWETHRGAVEALAAKLAAERAAGRIQPLAEGSYKLLPPYRPARIFGAASNYYEHAREMGTKLAPRSESAPYCFMKADTSVIGSGDDVVKPAETQKLDWEVELGVVIGRQCRHVTVEQAYDVIAGYTVFNDISARDLNRRSDYPFTHDWFRGKSFDTFGPMGPWVVPRQCIAEPQKLRMRLDVNDQTMQDDTAEGMIFNIAEQIAYLSSLLTLKPGDLIATGTPTGVGMGRGVYLQAGDVMMASIEQIGSLRNRVVAA</sequence>
<keyword evidence="4" id="KW-0378">Hydrolase</keyword>